<keyword evidence="7" id="KW-1185">Reference proteome</keyword>
<dbReference type="Pfam" id="PF22936">
    <property type="entry name" value="Pol_BBD"/>
    <property type="match status" value="1"/>
</dbReference>
<dbReference type="InterPro" id="IPR054722">
    <property type="entry name" value="PolX-like_BBD"/>
</dbReference>
<evidence type="ECO:0000313" key="6">
    <source>
        <dbReference type="EMBL" id="CAH0108535.1"/>
    </source>
</evidence>
<feature type="region of interest" description="Disordered" evidence="4">
    <location>
        <begin position="82"/>
        <end position="110"/>
    </location>
</feature>
<accession>A0A8J2S359</accession>
<dbReference type="Proteomes" id="UP000789390">
    <property type="component" value="Unassembled WGS sequence"/>
</dbReference>
<keyword evidence="1" id="KW-0645">Protease</keyword>
<dbReference type="PANTHER" id="PTHR42648">
    <property type="entry name" value="TRANSPOSASE, PUTATIVE-RELATED"/>
    <property type="match status" value="1"/>
</dbReference>
<evidence type="ECO:0000256" key="1">
    <source>
        <dbReference type="ARBA" id="ARBA00022670"/>
    </source>
</evidence>
<evidence type="ECO:0000259" key="5">
    <source>
        <dbReference type="PROSITE" id="PS50994"/>
    </source>
</evidence>
<dbReference type="InterPro" id="IPR001584">
    <property type="entry name" value="Integrase_cat-core"/>
</dbReference>
<evidence type="ECO:0000256" key="4">
    <source>
        <dbReference type="SAM" id="MobiDB-lite"/>
    </source>
</evidence>
<dbReference type="GO" id="GO:0008233">
    <property type="term" value="F:peptidase activity"/>
    <property type="evidence" value="ECO:0007669"/>
    <property type="project" value="UniProtKB-KW"/>
</dbReference>
<dbReference type="Pfam" id="PF07727">
    <property type="entry name" value="RVT_2"/>
    <property type="match status" value="1"/>
</dbReference>
<reference evidence="6" key="1">
    <citation type="submission" date="2021-11" db="EMBL/GenBank/DDBJ databases">
        <authorList>
            <person name="Schell T."/>
        </authorList>
    </citation>
    <scope>NUCLEOTIDE SEQUENCE</scope>
    <source>
        <strain evidence="6">M5</strain>
    </source>
</reference>
<dbReference type="SUPFAM" id="SSF53098">
    <property type="entry name" value="Ribonuclease H-like"/>
    <property type="match status" value="1"/>
</dbReference>
<dbReference type="GO" id="GO:0015074">
    <property type="term" value="P:DNA integration"/>
    <property type="evidence" value="ECO:0007669"/>
    <property type="project" value="InterPro"/>
</dbReference>
<gene>
    <name evidence="6" type="ORF">DGAL_LOCUS11928</name>
</gene>
<dbReference type="GO" id="GO:0003676">
    <property type="term" value="F:nucleic acid binding"/>
    <property type="evidence" value="ECO:0007669"/>
    <property type="project" value="InterPro"/>
</dbReference>
<dbReference type="InterPro" id="IPR057670">
    <property type="entry name" value="SH3_retrovirus"/>
</dbReference>
<evidence type="ECO:0000313" key="7">
    <source>
        <dbReference type="Proteomes" id="UP000789390"/>
    </source>
</evidence>
<sequence>MKILHSLPTSYRAFQSAWLSVPVLEQTIQNLTTRLIGEEALTRNINKDEMDPADVAFFAGQTPQASGVSDVAFHAQRDRGGGYSSFRKGSRGFRGRGGGPRGNRTAAASGHMTDKRSFFTTFKEIPPGVWKVNEIGGVQLEARGIGNINVTTYIEGEETRGTFQDVLFVPNLSVNLFSVGSATEARLEVHFKGTKVFDTYLCISQASFCINDTTVMTGERIGDSLYQLSVLADNSKHREDFAATAVSLASTNLLHQRFAHANCRDVTRTIKSKAVKDTHLDPGQNDTAKSCDGCMYGKMHRLPFSTKGRERAEKVGELVHGDVGIVNITTPDGCRFYSLLKDDYTEFTNAKLLRKKSDTATHVIEFCEKIKTQTGNPVKVLRTDQGTEYRGERFDQWKQDSGVIHQLTCRYTPQQNGVSERANRTILESVRSSLYNSRDNRKSPNTGSNVQELWGEFLCATIYIRNRILTAQTNTTPYEKFLGKKSSVDHLRVLGCQAKVFTPSELRLKLDPTSENGWLVGYCENTKGWRVWNPQTRKIIISRDVLFDETIFIGDEVMNSASEVKHNPCEPFRVVLGALEVNQRVEHAIDEDQGPQEQNEDVDVDELMNEEAPALLSDDTRGSVTENGLPDEQVAGSVPTNHDYFYRTRSGKPYGKSLRLAAQASAPENTLNNSELEVDDPQLELQRSPTVQSWKLVPPSQLPAGCIPIRHKWIGKYKPGYGDIPPRFKGRLTAVGCAQRPGIDFDDTFAPVPRTESFRMFMSVVASENLEMVQIDIKTAFLNADLDKPIFMTQPEGFLVPGKED</sequence>
<organism evidence="6 7">
    <name type="scientific">Daphnia galeata</name>
    <dbReference type="NCBI Taxonomy" id="27404"/>
    <lineage>
        <taxon>Eukaryota</taxon>
        <taxon>Metazoa</taxon>
        <taxon>Ecdysozoa</taxon>
        <taxon>Arthropoda</taxon>
        <taxon>Crustacea</taxon>
        <taxon>Branchiopoda</taxon>
        <taxon>Diplostraca</taxon>
        <taxon>Cladocera</taxon>
        <taxon>Anomopoda</taxon>
        <taxon>Daphniidae</taxon>
        <taxon>Daphnia</taxon>
    </lineage>
</organism>
<proteinExistence type="predicted"/>
<dbReference type="InterPro" id="IPR012337">
    <property type="entry name" value="RNaseH-like_sf"/>
</dbReference>
<dbReference type="InterPro" id="IPR036397">
    <property type="entry name" value="RNaseH_sf"/>
</dbReference>
<protein>
    <recommendedName>
        <fullName evidence="5">Integrase catalytic domain-containing protein</fullName>
    </recommendedName>
</protein>
<evidence type="ECO:0000256" key="3">
    <source>
        <dbReference type="ARBA" id="ARBA00022801"/>
    </source>
</evidence>
<dbReference type="PROSITE" id="PS50994">
    <property type="entry name" value="INTEGRASE"/>
    <property type="match status" value="1"/>
</dbReference>
<keyword evidence="2" id="KW-0479">Metal-binding</keyword>
<dbReference type="GO" id="GO:0046872">
    <property type="term" value="F:metal ion binding"/>
    <property type="evidence" value="ECO:0007669"/>
    <property type="project" value="UniProtKB-KW"/>
</dbReference>
<dbReference type="PANTHER" id="PTHR42648:SF24">
    <property type="entry name" value="INTEGRASE CATALYTIC DOMAIN-CONTAINING PROTEIN"/>
    <property type="match status" value="1"/>
</dbReference>
<name>A0A8J2S359_9CRUS</name>
<dbReference type="InterPro" id="IPR039537">
    <property type="entry name" value="Retrotran_Ty1/copia-like"/>
</dbReference>
<feature type="domain" description="Integrase catalytic" evidence="5">
    <location>
        <begin position="309"/>
        <end position="485"/>
    </location>
</feature>
<dbReference type="Gene3D" id="3.30.420.10">
    <property type="entry name" value="Ribonuclease H-like superfamily/Ribonuclease H"/>
    <property type="match status" value="1"/>
</dbReference>
<evidence type="ECO:0000256" key="2">
    <source>
        <dbReference type="ARBA" id="ARBA00022723"/>
    </source>
</evidence>
<dbReference type="Pfam" id="PF25597">
    <property type="entry name" value="SH3_retrovirus"/>
    <property type="match status" value="1"/>
</dbReference>
<dbReference type="InterPro" id="IPR013103">
    <property type="entry name" value="RVT_2"/>
</dbReference>
<comment type="caution">
    <text evidence="6">The sequence shown here is derived from an EMBL/GenBank/DDBJ whole genome shotgun (WGS) entry which is preliminary data.</text>
</comment>
<dbReference type="OrthoDB" id="8056975at2759"/>
<dbReference type="GO" id="GO:0006508">
    <property type="term" value="P:proteolysis"/>
    <property type="evidence" value="ECO:0007669"/>
    <property type="project" value="UniProtKB-KW"/>
</dbReference>
<feature type="region of interest" description="Disordered" evidence="4">
    <location>
        <begin position="614"/>
        <end position="639"/>
    </location>
</feature>
<dbReference type="EMBL" id="CAKKLH010000285">
    <property type="protein sequence ID" value="CAH0108535.1"/>
    <property type="molecule type" value="Genomic_DNA"/>
</dbReference>
<dbReference type="AlphaFoldDB" id="A0A8J2S359"/>
<keyword evidence="3" id="KW-0378">Hydrolase</keyword>